<evidence type="ECO:0000313" key="2">
    <source>
        <dbReference type="EMBL" id="RXW14019.1"/>
    </source>
</evidence>
<feature type="region of interest" description="Disordered" evidence="1">
    <location>
        <begin position="284"/>
        <end position="349"/>
    </location>
</feature>
<accession>A0A4Q2D4L3</accession>
<dbReference type="Proteomes" id="UP000290288">
    <property type="component" value="Unassembled WGS sequence"/>
</dbReference>
<feature type="region of interest" description="Disordered" evidence="1">
    <location>
        <begin position="1"/>
        <end position="91"/>
    </location>
</feature>
<dbReference type="AlphaFoldDB" id="A0A4Q2D4L3"/>
<feature type="compositionally biased region" description="Basic and acidic residues" evidence="1">
    <location>
        <begin position="287"/>
        <end position="297"/>
    </location>
</feature>
<feature type="compositionally biased region" description="Polar residues" evidence="1">
    <location>
        <begin position="34"/>
        <end position="50"/>
    </location>
</feature>
<evidence type="ECO:0000256" key="1">
    <source>
        <dbReference type="SAM" id="MobiDB-lite"/>
    </source>
</evidence>
<feature type="compositionally biased region" description="Polar residues" evidence="1">
    <location>
        <begin position="302"/>
        <end position="313"/>
    </location>
</feature>
<organism evidence="2 3">
    <name type="scientific">Candolleomyces aberdarensis</name>
    <dbReference type="NCBI Taxonomy" id="2316362"/>
    <lineage>
        <taxon>Eukaryota</taxon>
        <taxon>Fungi</taxon>
        <taxon>Dikarya</taxon>
        <taxon>Basidiomycota</taxon>
        <taxon>Agaricomycotina</taxon>
        <taxon>Agaricomycetes</taxon>
        <taxon>Agaricomycetidae</taxon>
        <taxon>Agaricales</taxon>
        <taxon>Agaricineae</taxon>
        <taxon>Psathyrellaceae</taxon>
        <taxon>Candolleomyces</taxon>
    </lineage>
</organism>
<dbReference type="STRING" id="2316362.A0A4Q2D4L3"/>
<dbReference type="OrthoDB" id="3203159at2759"/>
<comment type="caution">
    <text evidence="2">The sequence shown here is derived from an EMBL/GenBank/DDBJ whole genome shotgun (WGS) entry which is preliminary data.</text>
</comment>
<reference evidence="2 3" key="1">
    <citation type="submission" date="2019-01" db="EMBL/GenBank/DDBJ databases">
        <title>Draft genome sequence of Psathyrella aberdarensis IHI B618.</title>
        <authorList>
            <person name="Buettner E."/>
            <person name="Kellner H."/>
        </authorList>
    </citation>
    <scope>NUCLEOTIDE SEQUENCE [LARGE SCALE GENOMIC DNA]</scope>
    <source>
        <strain evidence="2 3">IHI B618</strain>
    </source>
</reference>
<proteinExistence type="predicted"/>
<sequence>MELDQSPVFSSSQVTNRSQVETRYRDEEFIDQPESATANLGPINSKQPLSTIEEDESFSSRTDRFPENFSAMHPSQHQPTRATGKADPEVNPLRDSLLEDLRPLGLPLTLSVRSPGSFDPVKLRLLSLQSAFVFLKDPSQIDTRARYEALLQLGINAIGKPKEIMNRHLSRSERICFKKELLMLDTLLTEVFQYTSPDGLLAYSIKYQHLEDLQELLKHARDTIAKKALITPNTLPDIPTWGQENKPLQYWETLDFEILGTNFRLQVENFLAYIADWLMEEDGDETREEKGKQKESPRVYSSWINPPAGSSTPIRPLTGPTPTPFKAQAPIPGVQLPKLKESVASNSAR</sequence>
<dbReference type="EMBL" id="SDEE01000782">
    <property type="protein sequence ID" value="RXW14019.1"/>
    <property type="molecule type" value="Genomic_DNA"/>
</dbReference>
<gene>
    <name evidence="2" type="ORF">EST38_g11835</name>
</gene>
<keyword evidence="3" id="KW-1185">Reference proteome</keyword>
<feature type="compositionally biased region" description="Polar residues" evidence="1">
    <location>
        <begin position="7"/>
        <end position="19"/>
    </location>
</feature>
<evidence type="ECO:0000313" key="3">
    <source>
        <dbReference type="Proteomes" id="UP000290288"/>
    </source>
</evidence>
<protein>
    <submittedName>
        <fullName evidence="2">Uncharacterized protein</fullName>
    </submittedName>
</protein>
<name>A0A4Q2D4L3_9AGAR</name>